<dbReference type="InterPro" id="IPR036866">
    <property type="entry name" value="RibonucZ/Hydroxyglut_hydro"/>
</dbReference>
<evidence type="ECO:0000259" key="1">
    <source>
        <dbReference type="Pfam" id="PF12706"/>
    </source>
</evidence>
<gene>
    <name evidence="2" type="ORF">COW24_04935</name>
</gene>
<dbReference type="SUPFAM" id="SSF56281">
    <property type="entry name" value="Metallo-hydrolase/oxidoreductase"/>
    <property type="match status" value="1"/>
</dbReference>
<dbReference type="Pfam" id="PF12706">
    <property type="entry name" value="Lactamase_B_2"/>
    <property type="match status" value="1"/>
</dbReference>
<dbReference type="GO" id="GO:0042781">
    <property type="term" value="F:3'-tRNA processing endoribonuclease activity"/>
    <property type="evidence" value="ECO:0007669"/>
    <property type="project" value="TreeGrafter"/>
</dbReference>
<comment type="caution">
    <text evidence="2">The sequence shown here is derived from an EMBL/GenBank/DDBJ whole genome shotgun (WGS) entry which is preliminary data.</text>
</comment>
<organism evidence="2 3">
    <name type="scientific">Candidatus Kerfeldbacteria bacterium CG15_BIG_FIL_POST_REV_8_21_14_020_45_12</name>
    <dbReference type="NCBI Taxonomy" id="2014247"/>
    <lineage>
        <taxon>Bacteria</taxon>
        <taxon>Candidatus Kerfeldiibacteriota</taxon>
    </lineage>
</organism>
<evidence type="ECO:0000313" key="2">
    <source>
        <dbReference type="EMBL" id="PIW36526.1"/>
    </source>
</evidence>
<feature type="domain" description="Metallo-beta-lactamase" evidence="1">
    <location>
        <begin position="51"/>
        <end position="220"/>
    </location>
</feature>
<dbReference type="Proteomes" id="UP000230292">
    <property type="component" value="Unassembled WGS sequence"/>
</dbReference>
<dbReference type="CDD" id="cd16272">
    <property type="entry name" value="RNaseZ_MBL-fold"/>
    <property type="match status" value="1"/>
</dbReference>
<reference evidence="2 3" key="1">
    <citation type="submission" date="2017-09" db="EMBL/GenBank/DDBJ databases">
        <title>Depth-based differentiation of microbial function through sediment-hosted aquifers and enrichment of novel symbionts in the deep terrestrial subsurface.</title>
        <authorList>
            <person name="Probst A.J."/>
            <person name="Ladd B."/>
            <person name="Jarett J.K."/>
            <person name="Geller-Mcgrath D.E."/>
            <person name="Sieber C.M."/>
            <person name="Emerson J.B."/>
            <person name="Anantharaman K."/>
            <person name="Thomas B.C."/>
            <person name="Malmstrom R."/>
            <person name="Stieglmeier M."/>
            <person name="Klingl A."/>
            <person name="Woyke T."/>
            <person name="Ryan C.M."/>
            <person name="Banfield J.F."/>
        </authorList>
    </citation>
    <scope>NUCLEOTIDE SEQUENCE [LARGE SCALE GENOMIC DNA]</scope>
    <source>
        <strain evidence="2">CG15_BIG_FIL_POST_REV_8_21_14_020_45_12</strain>
    </source>
</reference>
<dbReference type="PANTHER" id="PTHR46018:SF2">
    <property type="entry name" value="ZINC PHOSPHODIESTERASE ELAC PROTEIN 1"/>
    <property type="match status" value="1"/>
</dbReference>
<sequence length="253" mass="28222">MKLTLLGTGDFRPYRPLGSAGYTLTNGDDMLQLDFGRGNLVNMAKSGIDWTVLHAVCISHVHPDHISDLFQFLQAWTVTNAWKEIDSELVIYGPRGFSAFFEHYRTVLVTTWDKLPQIVEIYDDTFTVQGFTVTTKSMQHSTDCNGYRVEAGGKVLCYTGDTEINSNLLELAQGADVLLTECSGKNADELLANQYGHLRPTDIAAIANQSGVKKVVVTHYPDDPAERELRIAEIAKEYKGQIIRGEDLLEIDF</sequence>
<proteinExistence type="predicted"/>
<protein>
    <recommendedName>
        <fullName evidence="1">Metallo-beta-lactamase domain-containing protein</fullName>
    </recommendedName>
</protein>
<dbReference type="InterPro" id="IPR001279">
    <property type="entry name" value="Metallo-B-lactamas"/>
</dbReference>
<accession>A0A2M7H2Q9</accession>
<dbReference type="EMBL" id="PFGC01000050">
    <property type="protein sequence ID" value="PIW36526.1"/>
    <property type="molecule type" value="Genomic_DNA"/>
</dbReference>
<dbReference type="Gene3D" id="3.60.15.10">
    <property type="entry name" value="Ribonuclease Z/Hydroxyacylglutathione hydrolase-like"/>
    <property type="match status" value="1"/>
</dbReference>
<evidence type="ECO:0000313" key="3">
    <source>
        <dbReference type="Proteomes" id="UP000230292"/>
    </source>
</evidence>
<name>A0A2M7H2Q9_9BACT</name>
<dbReference type="AlphaFoldDB" id="A0A2M7H2Q9"/>
<dbReference type="PANTHER" id="PTHR46018">
    <property type="entry name" value="ZINC PHOSPHODIESTERASE ELAC PROTEIN 1"/>
    <property type="match status" value="1"/>
</dbReference>